<feature type="transmembrane region" description="Helical" evidence="1">
    <location>
        <begin position="117"/>
        <end position="134"/>
    </location>
</feature>
<feature type="transmembrane region" description="Helical" evidence="1">
    <location>
        <begin position="185"/>
        <end position="205"/>
    </location>
</feature>
<dbReference type="PANTHER" id="PTHR37314">
    <property type="entry name" value="SLR0142 PROTEIN"/>
    <property type="match status" value="1"/>
</dbReference>
<dbReference type="Proteomes" id="UP001225933">
    <property type="component" value="Unassembled WGS sequence"/>
</dbReference>
<comment type="caution">
    <text evidence="2">The sequence shown here is derived from an EMBL/GenBank/DDBJ whole genome shotgun (WGS) entry which is preliminary data.</text>
</comment>
<keyword evidence="1" id="KW-1133">Transmembrane helix</keyword>
<proteinExistence type="predicted"/>
<feature type="transmembrane region" description="Helical" evidence="1">
    <location>
        <begin position="12"/>
        <end position="34"/>
    </location>
</feature>
<feature type="transmembrane region" description="Helical" evidence="1">
    <location>
        <begin position="93"/>
        <end position="111"/>
    </location>
</feature>
<dbReference type="Pfam" id="PF06912">
    <property type="entry name" value="DUF1275"/>
    <property type="match status" value="1"/>
</dbReference>
<protein>
    <submittedName>
        <fullName evidence="2">YoaK family protein</fullName>
    </submittedName>
</protein>
<organism evidence="2 3">
    <name type="scientific">Chryseobacterium gambrini</name>
    <dbReference type="NCBI Taxonomy" id="373672"/>
    <lineage>
        <taxon>Bacteria</taxon>
        <taxon>Pseudomonadati</taxon>
        <taxon>Bacteroidota</taxon>
        <taxon>Flavobacteriia</taxon>
        <taxon>Flavobacteriales</taxon>
        <taxon>Weeksellaceae</taxon>
        <taxon>Chryseobacterium group</taxon>
        <taxon>Chryseobacterium</taxon>
    </lineage>
</organism>
<reference evidence="2" key="1">
    <citation type="submission" date="2023-06" db="EMBL/GenBank/DDBJ databases">
        <title>Two Chryseobacterium gambrini strains from China.</title>
        <authorList>
            <person name="Zeng J."/>
            <person name="Wu Y."/>
        </authorList>
    </citation>
    <scope>NUCLEOTIDE SEQUENCE</scope>
    <source>
        <strain evidence="2">SQ219</strain>
    </source>
</reference>
<keyword evidence="1" id="KW-0812">Transmembrane</keyword>
<dbReference type="RefSeq" id="WP_214589934.1">
    <property type="nucleotide sequence ID" value="NZ_JAUHGV010000009.1"/>
</dbReference>
<evidence type="ECO:0000313" key="3">
    <source>
        <dbReference type="Proteomes" id="UP001225933"/>
    </source>
</evidence>
<feature type="transmembrane region" description="Helical" evidence="1">
    <location>
        <begin position="65"/>
        <end position="86"/>
    </location>
</feature>
<feature type="transmembrane region" description="Helical" evidence="1">
    <location>
        <begin position="211"/>
        <end position="235"/>
    </location>
</feature>
<dbReference type="EMBL" id="JAUHGV010000009">
    <property type="protein sequence ID" value="MDN4012775.1"/>
    <property type="molecule type" value="Genomic_DNA"/>
</dbReference>
<gene>
    <name evidence="2" type="ORF">QX233_09905</name>
</gene>
<dbReference type="PANTHER" id="PTHR37314:SF4">
    <property type="entry name" value="UPF0700 TRANSMEMBRANE PROTEIN YOAK"/>
    <property type="match status" value="1"/>
</dbReference>
<accession>A0AAJ1R483</accession>
<name>A0AAJ1R483_9FLAO</name>
<sequence length="239" mass="27258">MFRHKGRTRTYYHNLHIACLLSFVAGIVNVAGYLSVQTLTTNITGHFAYFIDEIFSLRFWKGTVYFLYILFFFFGSFVSNFITEFASRKNSKYLYIIPTLIECCLLLAAGIWGNYFIVYNSVLLSFILLFAMGLQNSMVTTISNATVRTTHLTGLFTDLGIELSQLFFYKKADDKRKKLLSSIKLRISIISFFFLGGITGGTLYGSLSLKILILAALTLISGILYDFIKIGYIVYRKQH</sequence>
<dbReference type="InterPro" id="IPR010699">
    <property type="entry name" value="DUF1275"/>
</dbReference>
<evidence type="ECO:0000313" key="2">
    <source>
        <dbReference type="EMBL" id="MDN4012775.1"/>
    </source>
</evidence>
<evidence type="ECO:0000256" key="1">
    <source>
        <dbReference type="SAM" id="Phobius"/>
    </source>
</evidence>
<keyword evidence="1" id="KW-0472">Membrane</keyword>
<dbReference type="AlphaFoldDB" id="A0AAJ1R483"/>